<dbReference type="RefSeq" id="WP_277443924.1">
    <property type="nucleotide sequence ID" value="NZ_JAKOAV010000016.1"/>
</dbReference>
<evidence type="ECO:0000313" key="1">
    <source>
        <dbReference type="EMBL" id="MDF9408589.1"/>
    </source>
</evidence>
<name>A0A9X4JTD4_9FIRM</name>
<comment type="caution">
    <text evidence="1">The sequence shown here is derived from an EMBL/GenBank/DDBJ whole genome shotgun (WGS) entry which is preliminary data.</text>
</comment>
<keyword evidence="2" id="KW-1185">Reference proteome</keyword>
<dbReference type="AlphaFoldDB" id="A0A9X4JTD4"/>
<sequence length="152" mass="17725">MSDNSGYTIKKELEQIRYRRHQLLIICGVNRTKIIQDITRELAIPRINLSLKLSEELLEVPVARRSRKVSQLVDKLVSESTGEILCFEHIELLFHPLLQQDPMRILENISRNKIILVSWNGHYANGRLTYAEPEHPEYRAYNELEASVFAID</sequence>
<dbReference type="InterPro" id="IPR048067">
    <property type="entry name" value="BREX_3_BrxF"/>
</dbReference>
<proteinExistence type="predicted"/>
<dbReference type="Proteomes" id="UP001154312">
    <property type="component" value="Unassembled WGS sequence"/>
</dbReference>
<dbReference type="NCBIfam" id="NF033453">
    <property type="entry name" value="BREX_3_BrxF"/>
    <property type="match status" value="1"/>
</dbReference>
<dbReference type="EMBL" id="JAKOAV010000016">
    <property type="protein sequence ID" value="MDF9408589.1"/>
    <property type="molecule type" value="Genomic_DNA"/>
</dbReference>
<evidence type="ECO:0000313" key="2">
    <source>
        <dbReference type="Proteomes" id="UP001154312"/>
    </source>
</evidence>
<reference evidence="1" key="1">
    <citation type="submission" date="2022-02" db="EMBL/GenBank/DDBJ databases">
        <authorList>
            <person name="Leng L."/>
        </authorList>
    </citation>
    <scope>NUCLEOTIDE SEQUENCE</scope>
    <source>
        <strain evidence="1">JI</strain>
    </source>
</reference>
<protein>
    <submittedName>
        <fullName evidence="1">BREX-3 system P-loop-containing protein BrxF</fullName>
    </submittedName>
</protein>
<accession>A0A9X4JTD4</accession>
<gene>
    <name evidence="1" type="primary">brxF</name>
    <name evidence="1" type="ORF">L7E55_09505</name>
</gene>
<organism evidence="1 2">
    <name type="scientific">Pelotomaculum isophthalicicum JI</name>
    <dbReference type="NCBI Taxonomy" id="947010"/>
    <lineage>
        <taxon>Bacteria</taxon>
        <taxon>Bacillati</taxon>
        <taxon>Bacillota</taxon>
        <taxon>Clostridia</taxon>
        <taxon>Eubacteriales</taxon>
        <taxon>Desulfotomaculaceae</taxon>
        <taxon>Pelotomaculum</taxon>
    </lineage>
</organism>